<dbReference type="GO" id="GO:0008410">
    <property type="term" value="F:CoA-transferase activity"/>
    <property type="evidence" value="ECO:0007669"/>
    <property type="project" value="TreeGrafter"/>
</dbReference>
<dbReference type="PANTHER" id="PTHR48207">
    <property type="entry name" value="SUCCINATE--HYDROXYMETHYLGLUTARATE COA-TRANSFERASE"/>
    <property type="match status" value="1"/>
</dbReference>
<dbReference type="Pfam" id="PF02515">
    <property type="entry name" value="CoA_transf_3"/>
    <property type="match status" value="1"/>
</dbReference>
<evidence type="ECO:0000313" key="2">
    <source>
        <dbReference type="EMBL" id="KJZ39022.1"/>
    </source>
</evidence>
<accession>A0A0F4T6L3</accession>
<sequence>MSQPNGLRPLDGITVVSLEHAIAAPFCTRQLADLGARVIKVERPGTGDFARGYDQRVNGLASHFVWTNRSKESLTLDLKQESATEVLDSLLTTADVLVQNLAPGAAARMGLSFEALHQRFPRLIVCDISGYGAGGPYEKKKAYDLLIQSEGGFLSVTGGPADEEMAKAGCSIADIAAGMYAYTGILSALLLRGRTGEGSHLDVSMLESLVEWMNYPMYYAYDGAPPPPRAGAAHATIYPYGPFPIGDGTTVMLGLQNEREWQLFCEKVLLAPELAKDPRFSANFKRVENRNALRELIIESFSTLNFDAVIDRLDHAQIANARVNDMQGVWDHPQLQARDRWREVETSAGTVPSLIPPGSNSAFEPRMDAVPGLGQHTEQVLRELGLGTDLIEQMRAAGAI</sequence>
<dbReference type="SUPFAM" id="SSF89796">
    <property type="entry name" value="CoA-transferase family III (CaiB/BaiF)"/>
    <property type="match status" value="1"/>
</dbReference>
<dbReference type="PATRIC" id="fig|294.131.peg.3563"/>
<name>A0A0F4T6L3_PSEFL</name>
<dbReference type="InterPro" id="IPR044855">
    <property type="entry name" value="CoA-Trfase_III_dom3_sf"/>
</dbReference>
<dbReference type="AlphaFoldDB" id="A0A0F4T6L3"/>
<gene>
    <name evidence="2" type="ORF">VC34_23210</name>
</gene>
<dbReference type="EMBL" id="LACD01000029">
    <property type="protein sequence ID" value="KJZ39022.1"/>
    <property type="molecule type" value="Genomic_DNA"/>
</dbReference>
<keyword evidence="1 2" id="KW-0808">Transferase</keyword>
<dbReference type="PANTHER" id="PTHR48207:SF3">
    <property type="entry name" value="SUCCINATE--HYDROXYMETHYLGLUTARATE COA-TRANSFERASE"/>
    <property type="match status" value="1"/>
</dbReference>
<evidence type="ECO:0000256" key="1">
    <source>
        <dbReference type="ARBA" id="ARBA00022679"/>
    </source>
</evidence>
<dbReference type="Proteomes" id="UP000033500">
    <property type="component" value="Unassembled WGS sequence"/>
</dbReference>
<reference evidence="2 3" key="1">
    <citation type="submission" date="2015-03" db="EMBL/GenBank/DDBJ databases">
        <title>Comparative genomics of Pseudomonas insights into diversity of traits involved in vanlence and defense.</title>
        <authorList>
            <person name="Qin Y."/>
        </authorList>
    </citation>
    <scope>NUCLEOTIDE SEQUENCE [LARGE SCALE GENOMIC DNA]</scope>
    <source>
        <strain evidence="2 3">C3</strain>
    </source>
</reference>
<dbReference type="InterPro" id="IPR023606">
    <property type="entry name" value="CoA-Trfase_III_dom_1_sf"/>
</dbReference>
<organism evidence="2 3">
    <name type="scientific">Pseudomonas fluorescens</name>
    <dbReference type="NCBI Taxonomy" id="294"/>
    <lineage>
        <taxon>Bacteria</taxon>
        <taxon>Pseudomonadati</taxon>
        <taxon>Pseudomonadota</taxon>
        <taxon>Gammaproteobacteria</taxon>
        <taxon>Pseudomonadales</taxon>
        <taxon>Pseudomonadaceae</taxon>
        <taxon>Pseudomonas</taxon>
    </lineage>
</organism>
<proteinExistence type="predicted"/>
<protein>
    <submittedName>
        <fullName evidence="2">CoA-transferase</fullName>
    </submittedName>
</protein>
<dbReference type="InterPro" id="IPR050483">
    <property type="entry name" value="CoA-transferase_III_domain"/>
</dbReference>
<dbReference type="Gene3D" id="3.30.1540.10">
    <property type="entry name" value="formyl-coa transferase, domain 3"/>
    <property type="match status" value="1"/>
</dbReference>
<dbReference type="RefSeq" id="WP_046048625.1">
    <property type="nucleotide sequence ID" value="NZ_LACD01000029.1"/>
</dbReference>
<comment type="caution">
    <text evidence="2">The sequence shown here is derived from an EMBL/GenBank/DDBJ whole genome shotgun (WGS) entry which is preliminary data.</text>
</comment>
<dbReference type="InterPro" id="IPR003673">
    <property type="entry name" value="CoA-Trfase_fam_III"/>
</dbReference>
<dbReference type="Gene3D" id="3.40.50.10540">
    <property type="entry name" value="Crotonobetainyl-coa:carnitine coa-transferase, domain 1"/>
    <property type="match status" value="1"/>
</dbReference>
<evidence type="ECO:0000313" key="3">
    <source>
        <dbReference type="Proteomes" id="UP000033500"/>
    </source>
</evidence>